<name>A0ABX3HKR5_PAEBO</name>
<accession>A0ABX3HKR5</accession>
<feature type="domain" description="Rhamnogalacturonase A/B/Epimerase-like pectate lyase" evidence="1">
    <location>
        <begin position="49"/>
        <end position="269"/>
    </location>
</feature>
<organism evidence="2 3">
    <name type="scientific">Paenibacillus borealis</name>
    <dbReference type="NCBI Taxonomy" id="160799"/>
    <lineage>
        <taxon>Bacteria</taxon>
        <taxon>Bacillati</taxon>
        <taxon>Bacillota</taxon>
        <taxon>Bacilli</taxon>
        <taxon>Bacillales</taxon>
        <taxon>Paenibacillaceae</taxon>
        <taxon>Paenibacillus</taxon>
    </lineage>
</organism>
<dbReference type="Pfam" id="PF12708">
    <property type="entry name" value="Pect-lyase_RHGA_epim"/>
    <property type="match status" value="1"/>
</dbReference>
<dbReference type="Proteomes" id="UP000187412">
    <property type="component" value="Unassembled WGS sequence"/>
</dbReference>
<proteinExistence type="predicted"/>
<dbReference type="EMBL" id="MPTB01000007">
    <property type="protein sequence ID" value="OMD50365.1"/>
    <property type="molecule type" value="Genomic_DNA"/>
</dbReference>
<evidence type="ECO:0000313" key="3">
    <source>
        <dbReference type="Proteomes" id="UP000187412"/>
    </source>
</evidence>
<dbReference type="InterPro" id="IPR011050">
    <property type="entry name" value="Pectin_lyase_fold/virulence"/>
</dbReference>
<protein>
    <recommendedName>
        <fullName evidence="1">Rhamnogalacturonase A/B/Epimerase-like pectate lyase domain-containing protein</fullName>
    </recommendedName>
</protein>
<dbReference type="SUPFAM" id="SSF51126">
    <property type="entry name" value="Pectin lyase-like"/>
    <property type="match status" value="1"/>
</dbReference>
<dbReference type="InterPro" id="IPR012334">
    <property type="entry name" value="Pectin_lyas_fold"/>
</dbReference>
<reference evidence="2 3" key="1">
    <citation type="submission" date="2016-10" db="EMBL/GenBank/DDBJ databases">
        <title>Paenibacillus species isolates.</title>
        <authorList>
            <person name="Beno S.M."/>
        </authorList>
    </citation>
    <scope>NUCLEOTIDE SEQUENCE [LARGE SCALE GENOMIC DNA]</scope>
    <source>
        <strain evidence="2 3">FSL H7-0744</strain>
    </source>
</reference>
<dbReference type="InterPro" id="IPR006626">
    <property type="entry name" value="PbH1"/>
</dbReference>
<keyword evidence="3" id="KW-1185">Reference proteome</keyword>
<dbReference type="RefSeq" id="WP_076109988.1">
    <property type="nucleotide sequence ID" value="NZ_MPTB01000007.1"/>
</dbReference>
<dbReference type="InterPro" id="IPR024535">
    <property type="entry name" value="RHGA/B-epi-like_pectate_lyase"/>
</dbReference>
<dbReference type="SMART" id="SM00710">
    <property type="entry name" value="PbH1"/>
    <property type="match status" value="5"/>
</dbReference>
<dbReference type="Gene3D" id="2.160.20.10">
    <property type="entry name" value="Single-stranded right-handed beta-helix, Pectin lyase-like"/>
    <property type="match status" value="1"/>
</dbReference>
<sequence>MMRWKIALPLVAVLTAALAVGLIWNKAPEKAWSSDTGAGSVQAFAIPMFNVKDYGAVGDGVTNDTASIAKAVKAAQDSGGGTIYFDRGTYLINSIHIPENISVLGAGRRDATLIRNDNKDEAALRLLGKQSVQGIGIKARIGIMPNGDDINIIDVRFECSVQGIQNAVTVNRLTVFNSLFENSGYGILSNINPSYEVKILNTRFVNIKGDGIEINAPSRDWVIENCVFDTNTSPSRWAGFGVGVALSAKDIVIKNSSFIHIRGQGVHVEDYAEVTIVNSIFKNNGSANYTGDPKADIAVLSNAKVKVYNSKFMASTVGYSKVAIYNTDLPVGGTITVYNSTFQSKTVNKQVTTVNSIFLP</sequence>
<gene>
    <name evidence="2" type="ORF">BSK56_07480</name>
</gene>
<evidence type="ECO:0000259" key="1">
    <source>
        <dbReference type="Pfam" id="PF12708"/>
    </source>
</evidence>
<comment type="caution">
    <text evidence="2">The sequence shown here is derived from an EMBL/GenBank/DDBJ whole genome shotgun (WGS) entry which is preliminary data.</text>
</comment>
<evidence type="ECO:0000313" key="2">
    <source>
        <dbReference type="EMBL" id="OMD50365.1"/>
    </source>
</evidence>